<dbReference type="Proteomes" id="UP000638732">
    <property type="component" value="Unassembled WGS sequence"/>
</dbReference>
<reference evidence="1" key="2">
    <citation type="submission" date="2020-10" db="EMBL/GenBank/DDBJ databases">
        <title>Mucilaginibacter sp. nov., isolated from soil.</title>
        <authorList>
            <person name="Jeon C.O."/>
        </authorList>
    </citation>
    <scope>NUCLEOTIDE SEQUENCE</scope>
    <source>
        <strain evidence="1">R11</strain>
    </source>
</reference>
<gene>
    <name evidence="1" type="ORF">GSY63_12025</name>
</gene>
<reference evidence="1" key="1">
    <citation type="submission" date="2020-01" db="EMBL/GenBank/DDBJ databases">
        <authorList>
            <person name="Seo Y.L."/>
        </authorList>
    </citation>
    <scope>NUCLEOTIDE SEQUENCE</scope>
    <source>
        <strain evidence="1">R11</strain>
    </source>
</reference>
<sequence>MRHTIDPKRNPKNFPTLYFEYFKTLDTGRAFIKPGSFLLKTQADFTGDKDNIGKYYMQVSQEFRFWRPKVFLDLQYSGGLGITTPKQYSYYIVNTYSAGISYPFKIGQSYLSAILFYKYVPYPKPSNDFLYTMYFYRGLFNYKAEFAGDFSIWTENRNHGDDATAGLSGKRFYFFAEPQVWYNLSKRWAVGSKVNMFYHVNTTDDVFEIYPTAALRCKL</sequence>
<organism evidence="1 2">
    <name type="scientific">Mucilaginibacter agri</name>
    <dbReference type="NCBI Taxonomy" id="2695265"/>
    <lineage>
        <taxon>Bacteria</taxon>
        <taxon>Pseudomonadati</taxon>
        <taxon>Bacteroidota</taxon>
        <taxon>Sphingobacteriia</taxon>
        <taxon>Sphingobacteriales</taxon>
        <taxon>Sphingobacteriaceae</taxon>
        <taxon>Mucilaginibacter</taxon>
    </lineage>
</organism>
<keyword evidence="2" id="KW-1185">Reference proteome</keyword>
<dbReference type="Pfam" id="PF16412">
    <property type="entry name" value="DUF5020"/>
    <property type="match status" value="1"/>
</dbReference>
<protein>
    <submittedName>
        <fullName evidence="1">DUF5020 family protein</fullName>
    </submittedName>
</protein>
<dbReference type="EMBL" id="WWEO01000042">
    <property type="protein sequence ID" value="NCD70087.1"/>
    <property type="molecule type" value="Genomic_DNA"/>
</dbReference>
<proteinExistence type="predicted"/>
<dbReference type="AlphaFoldDB" id="A0A966DU73"/>
<comment type="caution">
    <text evidence="1">The sequence shown here is derived from an EMBL/GenBank/DDBJ whole genome shotgun (WGS) entry which is preliminary data.</text>
</comment>
<accession>A0A966DU73</accession>
<evidence type="ECO:0000313" key="2">
    <source>
        <dbReference type="Proteomes" id="UP000638732"/>
    </source>
</evidence>
<evidence type="ECO:0000313" key="1">
    <source>
        <dbReference type="EMBL" id="NCD70087.1"/>
    </source>
</evidence>
<name>A0A966DU73_9SPHI</name>